<keyword evidence="15" id="KW-0830">Ubiquinone</keyword>
<dbReference type="GO" id="GO:0005524">
    <property type="term" value="F:ATP binding"/>
    <property type="evidence" value="ECO:0007669"/>
    <property type="project" value="UniProtKB-KW"/>
</dbReference>
<dbReference type="Proteomes" id="UP000236655">
    <property type="component" value="Chromosome"/>
</dbReference>
<name>A0A2I7N8Z0_9NEIS</name>
<dbReference type="NCBIfam" id="TIGR01982">
    <property type="entry name" value="UbiB"/>
    <property type="match status" value="1"/>
</dbReference>
<dbReference type="InterPro" id="IPR010232">
    <property type="entry name" value="UbiB"/>
</dbReference>
<evidence type="ECO:0000256" key="12">
    <source>
        <dbReference type="ARBA" id="ARBA00023136"/>
    </source>
</evidence>
<dbReference type="GO" id="GO:0006744">
    <property type="term" value="P:ubiquinone biosynthetic process"/>
    <property type="evidence" value="ECO:0007669"/>
    <property type="project" value="UniProtKB-UniPathway"/>
</dbReference>
<dbReference type="PANTHER" id="PTHR10566:SF113">
    <property type="entry name" value="PROTEIN ACTIVITY OF BC1 COMPLEX KINASE 7, CHLOROPLASTIC"/>
    <property type="match status" value="1"/>
</dbReference>
<proteinExistence type="inferred from homology"/>
<dbReference type="RefSeq" id="WP_102952213.1">
    <property type="nucleotide sequence ID" value="NZ_CP024847.1"/>
</dbReference>
<evidence type="ECO:0000256" key="4">
    <source>
        <dbReference type="ARBA" id="ARBA00022519"/>
    </source>
</evidence>
<dbReference type="InterPro" id="IPR004147">
    <property type="entry name" value="ABC1_dom"/>
</dbReference>
<dbReference type="PANTHER" id="PTHR10566">
    <property type="entry name" value="CHAPERONE-ACTIVITY OF BC1 COMPLEX CABC1 -RELATED"/>
    <property type="match status" value="1"/>
</dbReference>
<keyword evidence="11 13" id="KW-1133">Transmembrane helix</keyword>
<dbReference type="OrthoDB" id="9795390at2"/>
<keyword evidence="10" id="KW-0067">ATP-binding</keyword>
<dbReference type="UniPathway" id="UPA00232"/>
<protein>
    <submittedName>
        <fullName evidence="15">Ubiquinone biosynthesis regulatory protein kinase UbiB</fullName>
    </submittedName>
</protein>
<dbReference type="InterPro" id="IPR011009">
    <property type="entry name" value="Kinase-like_dom_sf"/>
</dbReference>
<gene>
    <name evidence="15" type="ORF">CUN60_11685</name>
</gene>
<dbReference type="EMBL" id="CP024847">
    <property type="protein sequence ID" value="AUR52926.1"/>
    <property type="molecule type" value="Genomic_DNA"/>
</dbReference>
<feature type="domain" description="ABC1 atypical kinase-like" evidence="14">
    <location>
        <begin position="90"/>
        <end position="334"/>
    </location>
</feature>
<dbReference type="AlphaFoldDB" id="A0A2I7N8Z0"/>
<feature type="transmembrane region" description="Helical" evidence="13">
    <location>
        <begin position="489"/>
        <end position="505"/>
    </location>
</feature>
<comment type="pathway">
    <text evidence="1">Cofactor biosynthesis; ubiquinone biosynthesis [regulation].</text>
</comment>
<comment type="similarity">
    <text evidence="2">Belongs to the protein kinase superfamily. ADCK protein kinase family.</text>
</comment>
<dbReference type="NCBIfam" id="NF003404">
    <property type="entry name" value="PRK04750.1"/>
    <property type="match status" value="1"/>
</dbReference>
<evidence type="ECO:0000256" key="13">
    <source>
        <dbReference type="SAM" id="Phobius"/>
    </source>
</evidence>
<dbReference type="InterPro" id="IPR045308">
    <property type="entry name" value="UbiB_bact"/>
</dbReference>
<keyword evidence="12 13" id="KW-0472">Membrane</keyword>
<dbReference type="CDD" id="cd13972">
    <property type="entry name" value="UbiB"/>
    <property type="match status" value="1"/>
</dbReference>
<dbReference type="KEGG" id="nba:CUN60_11685"/>
<organism evidence="15 16">
    <name type="scientific">Aquella oligotrophica</name>
    <dbReference type="NCBI Taxonomy" id="2067065"/>
    <lineage>
        <taxon>Bacteria</taxon>
        <taxon>Pseudomonadati</taxon>
        <taxon>Pseudomonadota</taxon>
        <taxon>Betaproteobacteria</taxon>
        <taxon>Neisseriales</taxon>
        <taxon>Neisseriaceae</taxon>
        <taxon>Aquella</taxon>
    </lineage>
</organism>
<dbReference type="GO" id="GO:0016301">
    <property type="term" value="F:kinase activity"/>
    <property type="evidence" value="ECO:0007669"/>
    <property type="project" value="UniProtKB-KW"/>
</dbReference>
<evidence type="ECO:0000256" key="1">
    <source>
        <dbReference type="ARBA" id="ARBA00005020"/>
    </source>
</evidence>
<accession>A0A2I7N8Z0</accession>
<evidence type="ECO:0000256" key="8">
    <source>
        <dbReference type="ARBA" id="ARBA00022741"/>
    </source>
</evidence>
<evidence type="ECO:0000259" key="14">
    <source>
        <dbReference type="Pfam" id="PF03109"/>
    </source>
</evidence>
<evidence type="ECO:0000256" key="2">
    <source>
        <dbReference type="ARBA" id="ARBA00009670"/>
    </source>
</evidence>
<keyword evidence="16" id="KW-1185">Reference proteome</keyword>
<keyword evidence="3" id="KW-1003">Cell membrane</keyword>
<evidence type="ECO:0000313" key="15">
    <source>
        <dbReference type="EMBL" id="AUR52926.1"/>
    </source>
</evidence>
<keyword evidence="4" id="KW-0997">Cell inner membrane</keyword>
<dbReference type="Pfam" id="PF03109">
    <property type="entry name" value="ABC1"/>
    <property type="match status" value="1"/>
</dbReference>
<keyword evidence="6" id="KW-0831">Ubiquinone biosynthesis</keyword>
<evidence type="ECO:0000256" key="9">
    <source>
        <dbReference type="ARBA" id="ARBA00022777"/>
    </source>
</evidence>
<keyword evidence="8" id="KW-0547">Nucleotide-binding</keyword>
<sequence>MTLLRLLKIIITFKRYGLFQILRLNERITRFAILIDLLLWFIPAKLANEPLPKRVKLAFEKLGPVFVKFGQLLSTRPDLIPAEYMEELAKLQSQVRPFSSKLSREIIESALKHPIQKVFSSFTDDPVASASIAQVHRGKLLENGKEVAIKVLRPGIGKIIRKDIRLLKIIAKIVEKMFSDGKRLRPLAVVEEFETTIYGELDLSQEAANCTELARLHKGDHRIVIPEIYYDYCTKDVIVMEWKNGIPISEIAKLREQNIDLVKLSHYGVEIFYTQVFHFGFFHADMHPGNILCAADGRYIALDFGIVGCLSEEDKRYLAINILAFFNRDYKKVALTHVESGWAPKDTPIEQFENAIRAVCEPIFNKPLAQISFAQVLIKLFQVSRRFGIIVQPQLILLQKTIVNVEGLGRLLNPELDLWQTAKPILNKWLREQMGIKGVIKNLKEELPHWSYTLPTLPRNFANTLLKLQESSDMNLRYEKLLKNNQRQNQLLILVIIILILVLCIKL</sequence>
<reference evidence="16" key="1">
    <citation type="submission" date="2017-11" db="EMBL/GenBank/DDBJ databases">
        <authorList>
            <person name="Chan K.G."/>
            <person name="Lee L.S."/>
        </authorList>
    </citation>
    <scope>NUCLEOTIDE SEQUENCE [LARGE SCALE GENOMIC DNA]</scope>
    <source>
        <strain evidence="16">DSM 100970</strain>
    </source>
</reference>
<evidence type="ECO:0000256" key="7">
    <source>
        <dbReference type="ARBA" id="ARBA00022692"/>
    </source>
</evidence>
<dbReference type="Gene3D" id="1.10.510.10">
    <property type="entry name" value="Transferase(Phosphotransferase) domain 1"/>
    <property type="match status" value="1"/>
</dbReference>
<evidence type="ECO:0000256" key="5">
    <source>
        <dbReference type="ARBA" id="ARBA00022679"/>
    </source>
</evidence>
<keyword evidence="9 15" id="KW-0418">Kinase</keyword>
<evidence type="ECO:0000256" key="11">
    <source>
        <dbReference type="ARBA" id="ARBA00022989"/>
    </source>
</evidence>
<keyword evidence="7 13" id="KW-0812">Transmembrane</keyword>
<evidence type="ECO:0000313" key="16">
    <source>
        <dbReference type="Proteomes" id="UP000236655"/>
    </source>
</evidence>
<dbReference type="InterPro" id="IPR050154">
    <property type="entry name" value="UbiB_kinase"/>
</dbReference>
<evidence type="ECO:0000256" key="10">
    <source>
        <dbReference type="ARBA" id="ARBA00022840"/>
    </source>
</evidence>
<evidence type="ECO:0000256" key="6">
    <source>
        <dbReference type="ARBA" id="ARBA00022688"/>
    </source>
</evidence>
<dbReference type="SUPFAM" id="SSF56112">
    <property type="entry name" value="Protein kinase-like (PK-like)"/>
    <property type="match status" value="1"/>
</dbReference>
<evidence type="ECO:0000256" key="3">
    <source>
        <dbReference type="ARBA" id="ARBA00022475"/>
    </source>
</evidence>
<keyword evidence="5" id="KW-0808">Transferase</keyword>